<evidence type="ECO:0000313" key="2">
    <source>
        <dbReference type="EMBL" id="KAL1859541.1"/>
    </source>
</evidence>
<reference evidence="2 3" key="1">
    <citation type="journal article" date="2024" name="IMA Fungus">
        <title>IMA Genome - F19 : A genome assembly and annotation guide to empower mycologists, including annotated draft genome sequences of Ceratocystis pirilliformis, Diaporthe australafricana, Fusarium ophioides, Paecilomyces lecythidis, and Sporothrix stenoceras.</title>
        <authorList>
            <person name="Aylward J."/>
            <person name="Wilson A.M."/>
            <person name="Visagie C.M."/>
            <person name="Spraker J."/>
            <person name="Barnes I."/>
            <person name="Buitendag C."/>
            <person name="Ceriani C."/>
            <person name="Del Mar Angel L."/>
            <person name="du Plessis D."/>
            <person name="Fuchs T."/>
            <person name="Gasser K."/>
            <person name="Kramer D."/>
            <person name="Li W."/>
            <person name="Munsamy K."/>
            <person name="Piso A."/>
            <person name="Price J.L."/>
            <person name="Sonnekus B."/>
            <person name="Thomas C."/>
            <person name="van der Nest A."/>
            <person name="van Dijk A."/>
            <person name="van Heerden A."/>
            <person name="van Vuuren N."/>
            <person name="Yilmaz N."/>
            <person name="Duong T.A."/>
            <person name="van der Merwe N.A."/>
            <person name="Wingfield M.J."/>
            <person name="Wingfield B.D."/>
        </authorList>
    </citation>
    <scope>NUCLEOTIDE SEQUENCE [LARGE SCALE GENOMIC DNA]</scope>
    <source>
        <strain evidence="2 3">CMW 18300</strain>
    </source>
</reference>
<evidence type="ECO:0000259" key="1">
    <source>
        <dbReference type="PROSITE" id="PS51462"/>
    </source>
</evidence>
<proteinExistence type="predicted"/>
<dbReference type="InterPro" id="IPR000086">
    <property type="entry name" value="NUDIX_hydrolase_dom"/>
</dbReference>
<dbReference type="SUPFAM" id="SSF55811">
    <property type="entry name" value="Nudix"/>
    <property type="match status" value="1"/>
</dbReference>
<evidence type="ECO:0000313" key="3">
    <source>
        <dbReference type="Proteomes" id="UP001583177"/>
    </source>
</evidence>
<feature type="domain" description="Nudix hydrolase" evidence="1">
    <location>
        <begin position="42"/>
        <end position="174"/>
    </location>
</feature>
<gene>
    <name evidence="2" type="ORF">Daus18300_009542</name>
</gene>
<dbReference type="Gene3D" id="3.90.79.10">
    <property type="entry name" value="Nucleoside Triphosphate Pyrophosphohydrolase"/>
    <property type="match status" value="1"/>
</dbReference>
<dbReference type="PANTHER" id="PTHR43736">
    <property type="entry name" value="ADP-RIBOSE PYROPHOSPHATASE"/>
    <property type="match status" value="1"/>
</dbReference>
<dbReference type="EMBL" id="JAWRVE010000098">
    <property type="protein sequence ID" value="KAL1859541.1"/>
    <property type="molecule type" value="Genomic_DNA"/>
</dbReference>
<keyword evidence="3" id="KW-1185">Reference proteome</keyword>
<sequence length="196" mass="21839">MSASFPNTASGSLVPETFTWAETLNEFNVTHNEFTSKTQTHFGRVAVGAVVFNTEGKVLLVQRAAKDTFPNLWEIPGGMVDIKDKTILHGVVRELMEESGLRATHIRGLAGCEDLGKLRNGKSAVKYSFIVEVDGFDVKIDREEHQKFIWATEQDVKGSRCGDVQIDFTKESLCNLVLNTFRKCESGGWSQKEAEH</sequence>
<dbReference type="Proteomes" id="UP001583177">
    <property type="component" value="Unassembled WGS sequence"/>
</dbReference>
<accession>A0ABR3WDW8</accession>
<dbReference type="PANTHER" id="PTHR43736:SF1">
    <property type="entry name" value="DIHYDRONEOPTERIN TRIPHOSPHATE DIPHOSPHATASE"/>
    <property type="match status" value="1"/>
</dbReference>
<protein>
    <recommendedName>
        <fullName evidence="1">Nudix hydrolase domain-containing protein</fullName>
    </recommendedName>
</protein>
<dbReference type="InterPro" id="IPR015797">
    <property type="entry name" value="NUDIX_hydrolase-like_dom_sf"/>
</dbReference>
<comment type="caution">
    <text evidence="2">The sequence shown here is derived from an EMBL/GenBank/DDBJ whole genome shotgun (WGS) entry which is preliminary data.</text>
</comment>
<dbReference type="PROSITE" id="PS51462">
    <property type="entry name" value="NUDIX"/>
    <property type="match status" value="1"/>
</dbReference>
<dbReference type="CDD" id="cd02883">
    <property type="entry name" value="NUDIX_Hydrolase"/>
    <property type="match status" value="1"/>
</dbReference>
<name>A0ABR3WDW8_9PEZI</name>
<organism evidence="2 3">
    <name type="scientific">Diaporthe australafricana</name>
    <dbReference type="NCBI Taxonomy" id="127596"/>
    <lineage>
        <taxon>Eukaryota</taxon>
        <taxon>Fungi</taxon>
        <taxon>Dikarya</taxon>
        <taxon>Ascomycota</taxon>
        <taxon>Pezizomycotina</taxon>
        <taxon>Sordariomycetes</taxon>
        <taxon>Sordariomycetidae</taxon>
        <taxon>Diaporthales</taxon>
        <taxon>Diaporthaceae</taxon>
        <taxon>Diaporthe</taxon>
    </lineage>
</organism>
<dbReference type="Pfam" id="PF00293">
    <property type="entry name" value="NUDIX"/>
    <property type="match status" value="1"/>
</dbReference>